<accession>A0AAU9JW29</accession>
<gene>
    <name evidence="1" type="ORF">BSTOLATCC_MIC53995</name>
</gene>
<evidence type="ECO:0008006" key="3">
    <source>
        <dbReference type="Google" id="ProtNLM"/>
    </source>
</evidence>
<proteinExistence type="predicted"/>
<keyword evidence="2" id="KW-1185">Reference proteome</keyword>
<comment type="caution">
    <text evidence="1">The sequence shown here is derived from an EMBL/GenBank/DDBJ whole genome shotgun (WGS) entry which is preliminary data.</text>
</comment>
<organism evidence="1 2">
    <name type="scientific">Blepharisma stoltei</name>
    <dbReference type="NCBI Taxonomy" id="1481888"/>
    <lineage>
        <taxon>Eukaryota</taxon>
        <taxon>Sar</taxon>
        <taxon>Alveolata</taxon>
        <taxon>Ciliophora</taxon>
        <taxon>Postciliodesmatophora</taxon>
        <taxon>Heterotrichea</taxon>
        <taxon>Heterotrichida</taxon>
        <taxon>Blepharismidae</taxon>
        <taxon>Blepharisma</taxon>
    </lineage>
</organism>
<evidence type="ECO:0000313" key="2">
    <source>
        <dbReference type="Proteomes" id="UP001162131"/>
    </source>
</evidence>
<name>A0AAU9JW29_9CILI</name>
<evidence type="ECO:0000313" key="1">
    <source>
        <dbReference type="EMBL" id="CAG9331938.1"/>
    </source>
</evidence>
<reference evidence="1" key="1">
    <citation type="submission" date="2021-09" db="EMBL/GenBank/DDBJ databases">
        <authorList>
            <consortium name="AG Swart"/>
            <person name="Singh M."/>
            <person name="Singh A."/>
            <person name="Seah K."/>
            <person name="Emmerich C."/>
        </authorList>
    </citation>
    <scope>NUCLEOTIDE SEQUENCE</scope>
    <source>
        <strain evidence="1">ATCC30299</strain>
    </source>
</reference>
<dbReference type="AlphaFoldDB" id="A0AAU9JW29"/>
<sequence length="105" mass="12582">MRNYQFKMDAPLSCDREYSNYGMIRAYKHKELKDRKEKKQRESEIPIEDQFEEFRKSLEEKHKAWGKKSNYILSSLSPNDTLSTQIKDLCNAREYRNQLAAKKVS</sequence>
<protein>
    <recommendedName>
        <fullName evidence="3">Pre-mRNA-splicing factor SYF2</fullName>
    </recommendedName>
</protein>
<dbReference type="Proteomes" id="UP001162131">
    <property type="component" value="Unassembled WGS sequence"/>
</dbReference>
<dbReference type="EMBL" id="CAJZBQ010000053">
    <property type="protein sequence ID" value="CAG9331938.1"/>
    <property type="molecule type" value="Genomic_DNA"/>
</dbReference>